<gene>
    <name evidence="3" type="primary">ybgC</name>
    <name evidence="3" type="ORF">N4264_23500</name>
</gene>
<dbReference type="Pfam" id="PF13279">
    <property type="entry name" value="4HBT_2"/>
    <property type="match status" value="1"/>
</dbReference>
<dbReference type="Gene3D" id="3.10.129.10">
    <property type="entry name" value="Hotdog Thioesterase"/>
    <property type="match status" value="1"/>
</dbReference>
<dbReference type="PANTHER" id="PTHR31793:SF37">
    <property type="entry name" value="ACYL-COA THIOESTER HYDROLASE YBGC"/>
    <property type="match status" value="1"/>
</dbReference>
<dbReference type="InterPro" id="IPR029069">
    <property type="entry name" value="HotDog_dom_sf"/>
</dbReference>
<dbReference type="PANTHER" id="PTHR31793">
    <property type="entry name" value="4-HYDROXYBENZOYL-COA THIOESTERASE FAMILY MEMBER"/>
    <property type="match status" value="1"/>
</dbReference>
<evidence type="ECO:0000313" key="4">
    <source>
        <dbReference type="Proteomes" id="UP001064632"/>
    </source>
</evidence>
<dbReference type="SUPFAM" id="SSF54637">
    <property type="entry name" value="Thioesterase/thiol ester dehydrase-isomerase"/>
    <property type="match status" value="1"/>
</dbReference>
<sequence>MSVTEFSWPIRVYWEDTDAGGVTYHASYLRFLERARSEFLRARGIEQERLRADNSVVFVVRDLTIGFLKPARLDDVLRVTVALTERRGASLVFQQQILREADASLLVQARVRAACLDAIRFRPRPIPDDLFVETP</sequence>
<proteinExistence type="inferred from homology"/>
<keyword evidence="4" id="KW-1185">Reference proteome</keyword>
<organism evidence="3 4">
    <name type="scientific">Tahibacter amnicola</name>
    <dbReference type="NCBI Taxonomy" id="2976241"/>
    <lineage>
        <taxon>Bacteria</taxon>
        <taxon>Pseudomonadati</taxon>
        <taxon>Pseudomonadota</taxon>
        <taxon>Gammaproteobacteria</taxon>
        <taxon>Lysobacterales</taxon>
        <taxon>Rhodanobacteraceae</taxon>
        <taxon>Tahibacter</taxon>
    </lineage>
</organism>
<reference evidence="3" key="1">
    <citation type="submission" date="2022-09" db="EMBL/GenBank/DDBJ databases">
        <title>Tahibacter sp. nov., isolated from a fresh water.</title>
        <authorList>
            <person name="Baek J.H."/>
            <person name="Lee J.K."/>
            <person name="Kim J.M."/>
            <person name="Jeon C.O."/>
        </authorList>
    </citation>
    <scope>NUCLEOTIDE SEQUENCE</scope>
    <source>
        <strain evidence="3">W38</strain>
    </source>
</reference>
<evidence type="ECO:0000256" key="2">
    <source>
        <dbReference type="ARBA" id="ARBA00022801"/>
    </source>
</evidence>
<dbReference type="EMBL" id="CP104694">
    <property type="protein sequence ID" value="UXI67671.1"/>
    <property type="molecule type" value="Genomic_DNA"/>
</dbReference>
<protein>
    <submittedName>
        <fullName evidence="3">Tol-pal system-associated acyl-CoA thioesterase</fullName>
    </submittedName>
</protein>
<dbReference type="InterPro" id="IPR014166">
    <property type="entry name" value="Tol-Pal_acyl-CoA_thioesterase"/>
</dbReference>
<dbReference type="CDD" id="cd00586">
    <property type="entry name" value="4HBT"/>
    <property type="match status" value="1"/>
</dbReference>
<dbReference type="NCBIfam" id="TIGR00051">
    <property type="entry name" value="YbgC/FadM family acyl-CoA thioesterase"/>
    <property type="match status" value="1"/>
</dbReference>
<dbReference type="RefSeq" id="WP_261694641.1">
    <property type="nucleotide sequence ID" value="NZ_CP104694.1"/>
</dbReference>
<comment type="similarity">
    <text evidence="1">Belongs to the 4-hydroxybenzoyl-CoA thioesterase family.</text>
</comment>
<evidence type="ECO:0000313" key="3">
    <source>
        <dbReference type="EMBL" id="UXI67671.1"/>
    </source>
</evidence>
<keyword evidence="2" id="KW-0378">Hydrolase</keyword>
<dbReference type="PIRSF" id="PIRSF003230">
    <property type="entry name" value="YbgC"/>
    <property type="match status" value="1"/>
</dbReference>
<dbReference type="InterPro" id="IPR050563">
    <property type="entry name" value="4-hydroxybenzoyl-CoA_TE"/>
</dbReference>
<accession>A0ABY6BCA6</accession>
<evidence type="ECO:0000256" key="1">
    <source>
        <dbReference type="ARBA" id="ARBA00005953"/>
    </source>
</evidence>
<name>A0ABY6BCA6_9GAMM</name>
<dbReference type="NCBIfam" id="TIGR02799">
    <property type="entry name" value="thio_ybgC"/>
    <property type="match status" value="1"/>
</dbReference>
<dbReference type="InterPro" id="IPR006684">
    <property type="entry name" value="YbgC/YbaW"/>
</dbReference>
<dbReference type="Proteomes" id="UP001064632">
    <property type="component" value="Chromosome"/>
</dbReference>